<feature type="region of interest" description="Disordered" evidence="3">
    <location>
        <begin position="397"/>
        <end position="438"/>
    </location>
</feature>
<dbReference type="InterPro" id="IPR011417">
    <property type="entry name" value="ANTH_dom"/>
</dbReference>
<gene>
    <name evidence="5" type="ORF">S40285_07672</name>
</gene>
<dbReference type="Proteomes" id="UP000028524">
    <property type="component" value="Unassembled WGS sequence"/>
</dbReference>
<dbReference type="SUPFAM" id="SSF89009">
    <property type="entry name" value="GAT-like domain"/>
    <property type="match status" value="1"/>
</dbReference>
<feature type="region of interest" description="Disordered" evidence="3">
    <location>
        <begin position="454"/>
        <end position="482"/>
    </location>
</feature>
<dbReference type="Gene3D" id="1.20.58.150">
    <property type="entry name" value="ANTH domain"/>
    <property type="match status" value="1"/>
</dbReference>
<dbReference type="SUPFAM" id="SSF48464">
    <property type="entry name" value="ENTH/VHS domain"/>
    <property type="match status" value="1"/>
</dbReference>
<dbReference type="PANTHER" id="PTHR22951">
    <property type="entry name" value="CLATHRIN ASSEMBLY PROTEIN"/>
    <property type="match status" value="1"/>
</dbReference>
<keyword evidence="6" id="KW-1185">Reference proteome</keyword>
<dbReference type="Gene3D" id="1.25.40.90">
    <property type="match status" value="1"/>
</dbReference>
<dbReference type="Pfam" id="PF07651">
    <property type="entry name" value="ANTH"/>
    <property type="match status" value="1"/>
</dbReference>
<sequence length="644" mass="70546">MASSFEKSVKGATKIKNAPPKTKYIEHLLVATHAGEAGIAEVFRALQFRLRDSTWTVVFKGLITVHLMIREGSPDVTLSFLAKNRNMLAISNFTDAQTQGRNIRHYANYLSERARAYRDTQTDWVRAPESRLEKLSVDKGLLRETESVQRQLTALLKCDVLDTDGETEITITVFRLLVLDLLSLFQVLNQGLINILGHFFEMSKTDAERAMDIYRNFTKQTDFVVAYLGVARQHEHHTRVEVPKLKHAPVNLGRQLEEYLRDPDFEIHRRQYIAEQEAKKRGGGVASSSTPVFKSTANDTPKAAVNNNPFPSTNGAKVESKPVATKGPDPDLIDFFDSIEQNQTTMQVNSQQPVSAPAANNAFQQQHAGMPFQANNGFAQQQPTGFPNNDIFQQQTGVFGQQQQQQPPQLQTNFTGAGFGGFSPQPSTGFQPSSLASIPQNSVASFPSQMTAAPMQLNQPGQPAAFQTQQTGQPGGLQPQVTNPFRQSMLMNQQTGMQQTGSPTFGSTGPTGLQRTSTNPFARSVNTGSPASSGTNSPFQPQPPSFQPQSPPMAAPLQATPTGTNPFARSTTLPPVQEQRPQTAGGALVPQPTGSTNPFRQSAFVDHTTGRGWQHNQSLMGGGLDQLPTQPVFPRPAQQTPWQQ</sequence>
<evidence type="ECO:0000313" key="5">
    <source>
        <dbReference type="EMBL" id="KFA60387.1"/>
    </source>
</evidence>
<dbReference type="OrthoDB" id="44015at2759"/>
<evidence type="ECO:0000256" key="3">
    <source>
        <dbReference type="SAM" id="MobiDB-lite"/>
    </source>
</evidence>
<feature type="compositionally biased region" description="Polar residues" evidence="3">
    <location>
        <begin position="513"/>
        <end position="536"/>
    </location>
</feature>
<proteinExistence type="predicted"/>
<dbReference type="HOGENOM" id="CLU_014248_1_0_1"/>
<reference evidence="5 6" key="1">
    <citation type="journal article" date="2014" name="BMC Genomics">
        <title>Comparative genome sequencing reveals chemotype-specific gene clusters in the toxigenic black mold Stachybotrys.</title>
        <authorList>
            <person name="Semeiks J."/>
            <person name="Borek D."/>
            <person name="Otwinowski Z."/>
            <person name="Grishin N.V."/>
        </authorList>
    </citation>
    <scope>NUCLEOTIDE SEQUENCE [LARGE SCALE GENOMIC DNA]</scope>
    <source>
        <strain evidence="5 6">IBT 40285</strain>
    </source>
</reference>
<dbReference type="GO" id="GO:0032050">
    <property type="term" value="F:clathrin heavy chain binding"/>
    <property type="evidence" value="ECO:0007669"/>
    <property type="project" value="TreeGrafter"/>
</dbReference>
<feature type="compositionally biased region" description="Low complexity" evidence="3">
    <location>
        <begin position="397"/>
        <end position="412"/>
    </location>
</feature>
<dbReference type="GO" id="GO:0048268">
    <property type="term" value="P:clathrin coat assembly"/>
    <property type="evidence" value="ECO:0007669"/>
    <property type="project" value="InterPro"/>
</dbReference>
<dbReference type="FunFam" id="1.20.58.150:FF:000004">
    <property type="entry name" value="ENTH domain protein"/>
    <property type="match status" value="1"/>
</dbReference>
<feature type="compositionally biased region" description="Low complexity" evidence="3">
    <location>
        <begin position="500"/>
        <end position="512"/>
    </location>
</feature>
<evidence type="ECO:0000313" key="6">
    <source>
        <dbReference type="Proteomes" id="UP000028524"/>
    </source>
</evidence>
<dbReference type="GO" id="GO:0005546">
    <property type="term" value="F:phosphatidylinositol-4,5-bisphosphate binding"/>
    <property type="evidence" value="ECO:0007669"/>
    <property type="project" value="TreeGrafter"/>
</dbReference>
<name>A0A084Q8V2_STAC4</name>
<evidence type="ECO:0000259" key="4">
    <source>
        <dbReference type="PROSITE" id="PS50942"/>
    </source>
</evidence>
<dbReference type="FunCoup" id="A0A084Q8V2">
    <property type="interactions" value="403"/>
</dbReference>
<dbReference type="InterPro" id="IPR014712">
    <property type="entry name" value="ANTH_dom_sf"/>
</dbReference>
<dbReference type="InterPro" id="IPR045192">
    <property type="entry name" value="AP180-like"/>
</dbReference>
<feature type="compositionally biased region" description="Polar residues" evidence="3">
    <location>
        <begin position="286"/>
        <end position="315"/>
    </location>
</feature>
<feature type="compositionally biased region" description="Polar residues" evidence="3">
    <location>
        <begin position="424"/>
        <end position="438"/>
    </location>
</feature>
<dbReference type="GO" id="GO:0005905">
    <property type="term" value="C:clathrin-coated pit"/>
    <property type="evidence" value="ECO:0007669"/>
    <property type="project" value="TreeGrafter"/>
</dbReference>
<organism evidence="5 6">
    <name type="scientific">Stachybotrys chlorohalonatus (strain IBT 40285)</name>
    <dbReference type="NCBI Taxonomy" id="1283841"/>
    <lineage>
        <taxon>Eukaryota</taxon>
        <taxon>Fungi</taxon>
        <taxon>Dikarya</taxon>
        <taxon>Ascomycota</taxon>
        <taxon>Pezizomycotina</taxon>
        <taxon>Sordariomycetes</taxon>
        <taxon>Hypocreomycetidae</taxon>
        <taxon>Hypocreales</taxon>
        <taxon>Stachybotryaceae</taxon>
        <taxon>Stachybotrys</taxon>
    </lineage>
</organism>
<dbReference type="GO" id="GO:0000149">
    <property type="term" value="F:SNARE binding"/>
    <property type="evidence" value="ECO:0007669"/>
    <property type="project" value="TreeGrafter"/>
</dbReference>
<feature type="compositionally biased region" description="Polar residues" evidence="3">
    <location>
        <begin position="559"/>
        <end position="582"/>
    </location>
</feature>
<dbReference type="PROSITE" id="PS50942">
    <property type="entry name" value="ENTH"/>
    <property type="match status" value="1"/>
</dbReference>
<feature type="compositionally biased region" description="Pro residues" evidence="3">
    <location>
        <begin position="540"/>
        <end position="554"/>
    </location>
</feature>
<feature type="compositionally biased region" description="Low complexity" evidence="3">
    <location>
        <begin position="459"/>
        <end position="480"/>
    </location>
</feature>
<dbReference type="EMBL" id="KL660930">
    <property type="protein sequence ID" value="KFA60387.1"/>
    <property type="molecule type" value="Genomic_DNA"/>
</dbReference>
<keyword evidence="2" id="KW-0963">Cytoplasm</keyword>
<feature type="region of interest" description="Disordered" evidence="3">
    <location>
        <begin position="277"/>
        <end position="325"/>
    </location>
</feature>
<dbReference type="PANTHER" id="PTHR22951:SF5">
    <property type="entry name" value="PHOSPHATIDYLINOSITOL-BINDING CLATHRIN ASSEMBLY PROTEIN LAP"/>
    <property type="match status" value="1"/>
</dbReference>
<feature type="region of interest" description="Disordered" evidence="3">
    <location>
        <begin position="494"/>
        <end position="644"/>
    </location>
</feature>
<dbReference type="InterPro" id="IPR008942">
    <property type="entry name" value="ENTH_VHS"/>
</dbReference>
<dbReference type="FunFam" id="1.25.40.90:FF:000025">
    <property type="entry name" value="ENTH domain protein"/>
    <property type="match status" value="1"/>
</dbReference>
<dbReference type="STRING" id="1283841.A0A084Q8V2"/>
<accession>A0A084Q8V2</accession>
<evidence type="ECO:0000256" key="1">
    <source>
        <dbReference type="ARBA" id="ARBA00004496"/>
    </source>
</evidence>
<evidence type="ECO:0000256" key="2">
    <source>
        <dbReference type="ARBA" id="ARBA00022490"/>
    </source>
</evidence>
<dbReference type="SMART" id="SM00273">
    <property type="entry name" value="ENTH"/>
    <property type="match status" value="1"/>
</dbReference>
<dbReference type="InParanoid" id="A0A084Q8V2"/>
<dbReference type="GO" id="GO:0072583">
    <property type="term" value="P:clathrin-dependent endocytosis"/>
    <property type="evidence" value="ECO:0007669"/>
    <property type="project" value="InterPro"/>
</dbReference>
<dbReference type="CDD" id="cd16988">
    <property type="entry name" value="ANTH_N_YAP180"/>
    <property type="match status" value="1"/>
</dbReference>
<feature type="domain" description="ENTH" evidence="4">
    <location>
        <begin position="1"/>
        <end position="124"/>
    </location>
</feature>
<dbReference type="GO" id="GO:0030136">
    <property type="term" value="C:clathrin-coated vesicle"/>
    <property type="evidence" value="ECO:0007669"/>
    <property type="project" value="InterPro"/>
</dbReference>
<dbReference type="OMA" id="AWTIVFK"/>
<comment type="subcellular location">
    <subcellularLocation>
        <location evidence="1">Cytoplasm</location>
    </subcellularLocation>
</comment>
<protein>
    <recommendedName>
        <fullName evidence="4">ENTH domain-containing protein</fullName>
    </recommendedName>
</protein>
<dbReference type="InterPro" id="IPR013809">
    <property type="entry name" value="ENTH"/>
</dbReference>
<dbReference type="GO" id="GO:0006900">
    <property type="term" value="P:vesicle budding from membrane"/>
    <property type="evidence" value="ECO:0007669"/>
    <property type="project" value="TreeGrafter"/>
</dbReference>
<dbReference type="GO" id="GO:0005545">
    <property type="term" value="F:1-phosphatidylinositol binding"/>
    <property type="evidence" value="ECO:0007669"/>
    <property type="project" value="InterPro"/>
</dbReference>
<dbReference type="AlphaFoldDB" id="A0A084Q8V2"/>